<keyword evidence="2" id="KW-1185">Reference proteome</keyword>
<dbReference type="PROSITE" id="PS51257">
    <property type="entry name" value="PROKAR_LIPOPROTEIN"/>
    <property type="match status" value="1"/>
</dbReference>
<proteinExistence type="predicted"/>
<sequence>MKPKRVATPVLVGACGMAVIAATGVWALSGGLYGCTGADQELAPTLASLSVLDAHPSTTRPRDDRYSGCDEDDGFAYAGQHYRYTTPRADVLSFYSRAAAEDGWRLASVNPSPSPAPGSLAVDTSALCFEKPVAGTTAHLAVWFPGDLGDSAGTFGLEVTASHDGSAWC</sequence>
<organism evidence="1 2">
    <name type="scientific">Streptomyces zaomyceticus</name>
    <dbReference type="NCBI Taxonomy" id="68286"/>
    <lineage>
        <taxon>Bacteria</taxon>
        <taxon>Bacillati</taxon>
        <taxon>Actinomycetota</taxon>
        <taxon>Actinomycetes</taxon>
        <taxon>Kitasatosporales</taxon>
        <taxon>Streptomycetaceae</taxon>
        <taxon>Streptomyces</taxon>
    </lineage>
</organism>
<name>A0ABZ1LFD5_9ACTN</name>
<reference evidence="1 2" key="1">
    <citation type="submission" date="2022-10" db="EMBL/GenBank/DDBJ databases">
        <title>The complete genomes of actinobacterial strains from the NBC collection.</title>
        <authorList>
            <person name="Joergensen T.S."/>
            <person name="Alvarez Arevalo M."/>
            <person name="Sterndorff E.B."/>
            <person name="Faurdal D."/>
            <person name="Vuksanovic O."/>
            <person name="Mourched A.-S."/>
            <person name="Charusanti P."/>
            <person name="Shaw S."/>
            <person name="Blin K."/>
            <person name="Weber T."/>
        </authorList>
    </citation>
    <scope>NUCLEOTIDE SEQUENCE [LARGE SCALE GENOMIC DNA]</scope>
    <source>
        <strain evidence="1 2">NBC_00123</strain>
    </source>
</reference>
<dbReference type="Proteomes" id="UP001622594">
    <property type="component" value="Chromosome"/>
</dbReference>
<evidence type="ECO:0008006" key="3">
    <source>
        <dbReference type="Google" id="ProtNLM"/>
    </source>
</evidence>
<dbReference type="RefSeq" id="WP_405872213.1">
    <property type="nucleotide sequence ID" value="NZ_CP108188.1"/>
</dbReference>
<evidence type="ECO:0000313" key="2">
    <source>
        <dbReference type="Proteomes" id="UP001622594"/>
    </source>
</evidence>
<accession>A0ABZ1LFD5</accession>
<evidence type="ECO:0000313" key="1">
    <source>
        <dbReference type="EMBL" id="WTR71545.1"/>
    </source>
</evidence>
<gene>
    <name evidence="1" type="ORF">OG814_20805</name>
</gene>
<protein>
    <recommendedName>
        <fullName evidence="3">Lipoprotein</fullName>
    </recommendedName>
</protein>
<dbReference type="EMBL" id="CP108188">
    <property type="protein sequence ID" value="WTR71545.1"/>
    <property type="molecule type" value="Genomic_DNA"/>
</dbReference>